<keyword evidence="2" id="KW-1185">Reference proteome</keyword>
<evidence type="ECO:0000313" key="2">
    <source>
        <dbReference type="Proteomes" id="UP000252107"/>
    </source>
</evidence>
<sequence>MSVQYRCQNQKRREAVRQHPSLNGIDYLEVLDQVIPPGGTILRQRTLLVYFLKPVPASFNRDNVQVTGGVRVSDVQVEWAFPATALLLPPVTPAEQAFFNSYLGGSASRVLIVRTNSSGDFSTYRLFLRTSATDNAIPNNFDLQLSQVDFSFKVECPSEFDCKSTPVCPPEKLPEPAIDYLAKDYSSFRRLMLDRLSAIVPDWQERNPADLGIVLVEALAYAADHLSYYQDAVATEAYLGTARQRVSVRRHARLLDYLMHDGCNARVWVVLEVNATADGAILKGPTPPKSGILLTKVNQTRAILPPAQLSAALRKGAQVFETMHNLTLYEAHNQIHFYTWEDEECCLPKNATRATLQDDSSNRLRLRAGDVLLFEELRSPATGLEEDANPAHRHAVRLIKVKPEAKLIDDDLRQPSTLPLLDPLNNQAYVEIEWHPDDALPFPLCLSKVINGQVVEDITVVRGNVVLADYGQTIAGEALQPSVVPLGRYRPQLQRAWVTQKVHYDHKKALIEAARATVNQDPRAALAAVSLDAEGTPWNVQRDLLASDRFASEFVVETSEDGRASLRFGDGILGKRPVSGLIATYRIGNGTEGNVGAEAIAHIVTDEIFGITKVRNPLSAVGGINPESLEQVRLYAPQAFRTQQRAVTEEDYAAIAQRHPQVQKAAATLRWTGSWHTMFITVDRRGGLETNADDFKQEIRRFIEPFRLAGQDVEIDTPRFVPLDIAFTVCVAPGYFRSQVKQALLETFSTMEIPDGRRGFFHPDNWTFHQPLYLSQMVAAAMQVPGVRWVDTDNQPPKNNRFQRWGEPANGELEAGKIDCDRLEILRLDNDPNAPENGKLEFYMDGGL</sequence>
<dbReference type="EMBL" id="LXQD01000293">
    <property type="protein sequence ID" value="RCJ29436.1"/>
    <property type="molecule type" value="Genomic_DNA"/>
</dbReference>
<accession>A0A367QYY9</accession>
<dbReference type="NCBIfam" id="TIGR02243">
    <property type="entry name" value="putative baseplate assembly protein"/>
    <property type="match status" value="1"/>
</dbReference>
<gene>
    <name evidence="1" type="ORF">A6770_22150</name>
</gene>
<dbReference type="InterPro" id="IPR011749">
    <property type="entry name" value="CHP02243"/>
</dbReference>
<evidence type="ECO:0000313" key="1">
    <source>
        <dbReference type="EMBL" id="RCJ29436.1"/>
    </source>
</evidence>
<protein>
    <submittedName>
        <fullName evidence="1">Baseplate assembly protein</fullName>
    </submittedName>
</protein>
<organism evidence="1 2">
    <name type="scientific">Nostoc minutum NIES-26</name>
    <dbReference type="NCBI Taxonomy" id="1844469"/>
    <lineage>
        <taxon>Bacteria</taxon>
        <taxon>Bacillati</taxon>
        <taxon>Cyanobacteriota</taxon>
        <taxon>Cyanophyceae</taxon>
        <taxon>Nostocales</taxon>
        <taxon>Nostocaceae</taxon>
        <taxon>Nostoc</taxon>
    </lineage>
</organism>
<dbReference type="Proteomes" id="UP000252107">
    <property type="component" value="Unassembled WGS sequence"/>
</dbReference>
<comment type="caution">
    <text evidence="1">The sequence shown here is derived from an EMBL/GenBank/DDBJ whole genome shotgun (WGS) entry which is preliminary data.</text>
</comment>
<reference evidence="1" key="1">
    <citation type="submission" date="2016-04" db="EMBL/GenBank/DDBJ databases">
        <authorList>
            <person name="Tabuchi Yagui T.R."/>
        </authorList>
    </citation>
    <scope>NUCLEOTIDE SEQUENCE [LARGE SCALE GENOMIC DNA]</scope>
    <source>
        <strain evidence="1">NIES-26</strain>
    </source>
</reference>
<name>A0A367QYY9_9NOSO</name>
<dbReference type="AlphaFoldDB" id="A0A367QYY9"/>
<proteinExistence type="predicted"/>